<protein>
    <submittedName>
        <fullName evidence="1">Type II toxin-antitoxin system RelE/ParE family toxin</fullName>
    </submittedName>
</protein>
<evidence type="ECO:0000313" key="1">
    <source>
        <dbReference type="EMBL" id="TWO19784.1"/>
    </source>
</evidence>
<dbReference type="EMBL" id="VOAP01000016">
    <property type="protein sequence ID" value="TWO19784.1"/>
    <property type="molecule type" value="Genomic_DNA"/>
</dbReference>
<dbReference type="AlphaFoldDB" id="A0A562XCC2"/>
<gene>
    <name evidence="1" type="ORF">YZ82_06770</name>
</gene>
<dbReference type="Proteomes" id="UP000321812">
    <property type="component" value="Unassembled WGS sequence"/>
</dbReference>
<organism evidence="1 2">
    <name type="scientific">Campylobacter hyointestinalis</name>
    <dbReference type="NCBI Taxonomy" id="198"/>
    <lineage>
        <taxon>Bacteria</taxon>
        <taxon>Pseudomonadati</taxon>
        <taxon>Campylobacterota</taxon>
        <taxon>Epsilonproteobacteria</taxon>
        <taxon>Campylobacterales</taxon>
        <taxon>Campylobacteraceae</taxon>
        <taxon>Campylobacter</taxon>
    </lineage>
</organism>
<dbReference type="RefSeq" id="WP_111975446.1">
    <property type="nucleotide sequence ID" value="NZ_VOAP01000016.1"/>
</dbReference>
<reference evidence="1 2" key="1">
    <citation type="submission" date="2019-07" db="EMBL/GenBank/DDBJ databases">
        <title>Rapid identification of Enteric Bacteria from Whole Genome Sequences (WGS) using Average Nucleotide Identity (ANI).</title>
        <authorList>
            <person name="Lane C."/>
        </authorList>
    </citation>
    <scope>NUCLEOTIDE SEQUENCE [LARGE SCALE GENOMIC DNA]</scope>
    <source>
        <strain evidence="1 2">D2411</strain>
    </source>
</reference>
<evidence type="ECO:0000313" key="2">
    <source>
        <dbReference type="Proteomes" id="UP000321812"/>
    </source>
</evidence>
<sequence length="89" mass="10616">MKIIIPKNVDKYLSKQFKGDPKNIHLIRLFLDTKLAKSDNPTRLPNCKKLQGYEKHYRWKIKDYRIIGIVENDILTIEIIKITTRENAY</sequence>
<dbReference type="Gene3D" id="3.30.2310.20">
    <property type="entry name" value="RelE-like"/>
    <property type="match status" value="1"/>
</dbReference>
<comment type="caution">
    <text evidence="1">The sequence shown here is derived from an EMBL/GenBank/DDBJ whole genome shotgun (WGS) entry which is preliminary data.</text>
</comment>
<name>A0A562XCC2_CAMHY</name>
<proteinExistence type="predicted"/>
<dbReference type="InterPro" id="IPR035093">
    <property type="entry name" value="RelE/ParE_toxin_dom_sf"/>
</dbReference>
<dbReference type="SUPFAM" id="SSF143011">
    <property type="entry name" value="RelE-like"/>
    <property type="match status" value="1"/>
</dbReference>
<accession>A0A562XCC2</accession>